<dbReference type="PANTHER" id="PTHR48435">
    <property type="entry name" value="POLYPROTEIN"/>
    <property type="match status" value="1"/>
</dbReference>
<feature type="compositionally biased region" description="Low complexity" evidence="1">
    <location>
        <begin position="10"/>
        <end position="29"/>
    </location>
</feature>
<dbReference type="EMBL" id="JXTB01000735">
    <property type="protein sequence ID" value="PON33364.1"/>
    <property type="molecule type" value="Genomic_DNA"/>
</dbReference>
<dbReference type="InterPro" id="IPR053098">
    <property type="entry name" value="Petuviruses_polyprotein"/>
</dbReference>
<name>A0A2P5AA30_PARAD</name>
<dbReference type="Proteomes" id="UP000237105">
    <property type="component" value="Unassembled WGS sequence"/>
</dbReference>
<comment type="caution">
    <text evidence="2">The sequence shown here is derived from an EMBL/GenBank/DDBJ whole genome shotgun (WGS) entry which is preliminary data.</text>
</comment>
<dbReference type="InterPro" id="IPR028919">
    <property type="entry name" value="Viral_movement"/>
</dbReference>
<evidence type="ECO:0000313" key="2">
    <source>
        <dbReference type="EMBL" id="PON33364.1"/>
    </source>
</evidence>
<accession>A0A2P5AA30</accession>
<evidence type="ECO:0000256" key="1">
    <source>
        <dbReference type="SAM" id="MobiDB-lite"/>
    </source>
</evidence>
<dbReference type="OrthoDB" id="1720991at2759"/>
<protein>
    <submittedName>
        <fullName evidence="2">Viral movement protein</fullName>
    </submittedName>
</protein>
<feature type="region of interest" description="Disordered" evidence="1">
    <location>
        <begin position="1"/>
        <end position="29"/>
    </location>
</feature>
<keyword evidence="3" id="KW-1185">Reference proteome</keyword>
<reference evidence="3" key="1">
    <citation type="submission" date="2016-06" db="EMBL/GenBank/DDBJ databases">
        <title>Parallel loss of symbiosis genes in relatives of nitrogen-fixing non-legume Parasponia.</title>
        <authorList>
            <person name="Van Velzen R."/>
            <person name="Holmer R."/>
            <person name="Bu F."/>
            <person name="Rutten L."/>
            <person name="Van Zeijl A."/>
            <person name="Liu W."/>
            <person name="Santuari L."/>
            <person name="Cao Q."/>
            <person name="Sharma T."/>
            <person name="Shen D."/>
            <person name="Roswanjaya Y."/>
            <person name="Wardhani T."/>
            <person name="Kalhor M.S."/>
            <person name="Jansen J."/>
            <person name="Van den Hoogen J."/>
            <person name="Gungor B."/>
            <person name="Hartog M."/>
            <person name="Hontelez J."/>
            <person name="Verver J."/>
            <person name="Yang W.-C."/>
            <person name="Schijlen E."/>
            <person name="Repin R."/>
            <person name="Schilthuizen M."/>
            <person name="Schranz E."/>
            <person name="Heidstra R."/>
            <person name="Miyata K."/>
            <person name="Fedorova E."/>
            <person name="Kohlen W."/>
            <person name="Bisseling T."/>
            <person name="Smit S."/>
            <person name="Geurts R."/>
        </authorList>
    </citation>
    <scope>NUCLEOTIDE SEQUENCE [LARGE SCALE GENOMIC DNA]</scope>
    <source>
        <strain evidence="3">cv. WU1-14</strain>
    </source>
</reference>
<dbReference type="Pfam" id="PF01107">
    <property type="entry name" value="MP"/>
    <property type="match status" value="1"/>
</dbReference>
<organism evidence="2 3">
    <name type="scientific">Parasponia andersonii</name>
    <name type="common">Sponia andersonii</name>
    <dbReference type="NCBI Taxonomy" id="3476"/>
    <lineage>
        <taxon>Eukaryota</taxon>
        <taxon>Viridiplantae</taxon>
        <taxon>Streptophyta</taxon>
        <taxon>Embryophyta</taxon>
        <taxon>Tracheophyta</taxon>
        <taxon>Spermatophyta</taxon>
        <taxon>Magnoliopsida</taxon>
        <taxon>eudicotyledons</taxon>
        <taxon>Gunneridae</taxon>
        <taxon>Pentapetalae</taxon>
        <taxon>rosids</taxon>
        <taxon>fabids</taxon>
        <taxon>Rosales</taxon>
        <taxon>Cannabaceae</taxon>
        <taxon>Parasponia</taxon>
    </lineage>
</organism>
<dbReference type="PANTHER" id="PTHR48435:SF1">
    <property type="entry name" value="POLYPROTEIN"/>
    <property type="match status" value="1"/>
</dbReference>
<evidence type="ECO:0000313" key="3">
    <source>
        <dbReference type="Proteomes" id="UP000237105"/>
    </source>
</evidence>
<sequence>MSNPQAPAESSSSNHLISQLSLSPSPSLRKSSASKLEYLYELNYVSEESKITSENLPLINPYHAFTKPSSSFTQSIKSLIKPTPRSTKEYIQSTKFDQCELPATNKELYVTLQIPPEFPPQWIDQGFSHIHFGATRLELTYHGRKGLPVCAKIALLDTRMLKYQHACIGIIETTLNAGTYIVTFYPNFCMSLKDKRLIDAFKVQLQIIGVEQDPQAMGATLHYQMVYRVQNHALDLALPTTSDALFVSVNSHHVPSCTHILRQISTEELKKIIPDSWITSYEQLHQPQV</sequence>
<gene>
    <name evidence="2" type="ORF">PanWU01x14_353420</name>
</gene>
<dbReference type="AlphaFoldDB" id="A0A2P5AA30"/>
<proteinExistence type="predicted"/>